<proteinExistence type="predicted"/>
<sequence>MNKPKPHKEVCPYMPIRLVRTDTYGHSSPASAVRTTFCGSPVSGKWLAVPIPVPLSTKRNIERIEYESVNKLKPHKRSVSVYAYPTCSDRHIRTFFSGFGGTDNLLWLTREWQVVGCTYPSSAFNKKQKAQVVKAVVP</sequence>
<evidence type="ECO:0000313" key="1">
    <source>
        <dbReference type="EMBL" id="MQN88872.1"/>
    </source>
</evidence>
<gene>
    <name evidence="1" type="ORF">F7D59_03095</name>
</gene>
<dbReference type="RefSeq" id="WP_153113246.1">
    <property type="nucleotide sequence ID" value="NZ_VZAS01000088.1"/>
</dbReference>
<reference evidence="2" key="1">
    <citation type="submission" date="2019-09" db="EMBL/GenBank/DDBJ databases">
        <title>Distinct polysaccharide growth profiles of human intestinal Prevotella copri isolates.</title>
        <authorList>
            <person name="Fehlner-Peach H."/>
            <person name="Magnabosco C."/>
            <person name="Raghavan V."/>
            <person name="Scher J.U."/>
            <person name="Tett A."/>
            <person name="Cox L.M."/>
            <person name="Gottsegen C."/>
            <person name="Watters A."/>
            <person name="Wiltshire- Gordon J.D."/>
            <person name="Segata N."/>
            <person name="Bonneau R."/>
            <person name="Littman D.R."/>
        </authorList>
    </citation>
    <scope>NUCLEOTIDE SEQUENCE [LARGE SCALE GENOMIC DNA]</scope>
    <source>
        <strain evidence="2">iP54</strain>
    </source>
</reference>
<organism evidence="1 2">
    <name type="scientific">Segatella copri</name>
    <dbReference type="NCBI Taxonomy" id="165179"/>
    <lineage>
        <taxon>Bacteria</taxon>
        <taxon>Pseudomonadati</taxon>
        <taxon>Bacteroidota</taxon>
        <taxon>Bacteroidia</taxon>
        <taxon>Bacteroidales</taxon>
        <taxon>Prevotellaceae</taxon>
        <taxon>Segatella</taxon>
    </lineage>
</organism>
<accession>A0A646HKK9</accession>
<protein>
    <submittedName>
        <fullName evidence="1">Uncharacterized protein</fullName>
    </submittedName>
</protein>
<comment type="caution">
    <text evidence="1">The sequence shown here is derived from an EMBL/GenBank/DDBJ whole genome shotgun (WGS) entry which is preliminary data.</text>
</comment>
<dbReference type="AlphaFoldDB" id="A0A646HKK9"/>
<evidence type="ECO:0000313" key="2">
    <source>
        <dbReference type="Proteomes" id="UP000420635"/>
    </source>
</evidence>
<dbReference type="Proteomes" id="UP000420635">
    <property type="component" value="Unassembled WGS sequence"/>
</dbReference>
<name>A0A646HKK9_9BACT</name>
<dbReference type="EMBL" id="VZBQ01000034">
    <property type="protein sequence ID" value="MQN88872.1"/>
    <property type="molecule type" value="Genomic_DNA"/>
</dbReference>